<protein>
    <submittedName>
        <fullName evidence="1">Predicted protein</fullName>
    </submittedName>
</protein>
<reference evidence="2" key="1">
    <citation type="submission" date="2008-12" db="EMBL/GenBank/DDBJ databases">
        <title>Annotation of Streptomyces ghanaensis ATCC 14672.</title>
        <authorList>
            <consortium name="The Broad Institute Genome Sequencing Platform"/>
            <consortium name="Broad Institute Microbial Sequencing Center"/>
            <person name="Fischbach M."/>
            <person name="Ward D."/>
            <person name="Young S."/>
            <person name="Kodira C.D."/>
            <person name="Zeng Q."/>
            <person name="Koehrsen M."/>
            <person name="Godfrey P."/>
            <person name="Alvarado L."/>
            <person name="Berlin A.M."/>
            <person name="Borenstein D."/>
            <person name="Chen Z."/>
            <person name="Engels R."/>
            <person name="Freedman E."/>
            <person name="Gellesch M."/>
            <person name="Goldberg J."/>
            <person name="Griggs A."/>
            <person name="Gujja S."/>
            <person name="Heiman D.I."/>
            <person name="Hepburn T.A."/>
            <person name="Howarth C."/>
            <person name="Jen D."/>
            <person name="Larson L."/>
            <person name="Lewis B."/>
            <person name="Mehta T."/>
            <person name="Park D."/>
            <person name="Pearson M."/>
            <person name="Roberts A."/>
            <person name="Saif S."/>
            <person name="Shea T.D."/>
            <person name="Shenoy N."/>
            <person name="Sisk P."/>
            <person name="Stolte C."/>
            <person name="Sykes S.N."/>
            <person name="Walk T."/>
            <person name="White J."/>
            <person name="Yandava C."/>
            <person name="Straight P."/>
            <person name="Clardy J."/>
            <person name="Hung D."/>
            <person name="Kolter R."/>
            <person name="Mekalanos J."/>
            <person name="Walker S."/>
            <person name="Walsh C.T."/>
            <person name="Wieland B.L.C."/>
            <person name="Ilzarbe M."/>
            <person name="Galagan J."/>
            <person name="Nusbaum C."/>
            <person name="Birren B."/>
        </authorList>
    </citation>
    <scope>NUCLEOTIDE SEQUENCE [LARGE SCALE GENOMIC DNA]</scope>
    <source>
        <strain evidence="2">ATCC 14672 / DSM 40746 / JCM 4963 / KCTC 9882 / NRRL B-12104 / FH 1290</strain>
    </source>
</reference>
<sequence>MTTFLEGTAIDLDRVQVAVDDSHWLWTCDVSETGEPLMARIDGPQRTVLPLASVLLAHGPVAPERQPTTAADCRRALEAA</sequence>
<dbReference type="Proteomes" id="UP000003824">
    <property type="component" value="Unassembled WGS sequence"/>
</dbReference>
<dbReference type="RefSeq" id="WP_004980688.1">
    <property type="nucleotide sequence ID" value="NZ_DS999641.1"/>
</dbReference>
<dbReference type="AlphaFoldDB" id="D6A4L0"/>
<evidence type="ECO:0000313" key="2">
    <source>
        <dbReference type="Proteomes" id="UP000003824"/>
    </source>
</evidence>
<dbReference type="NCBIfam" id="NF038082">
    <property type="entry name" value="phiSA1p31"/>
    <property type="match status" value="1"/>
</dbReference>
<proteinExistence type="predicted"/>
<name>D6A4L0_STRV1</name>
<gene>
    <name evidence="1" type="ORF">SSFG_01104</name>
</gene>
<evidence type="ECO:0000313" key="1">
    <source>
        <dbReference type="EMBL" id="EFE65850.2"/>
    </source>
</evidence>
<dbReference type="EMBL" id="DS999641">
    <property type="protein sequence ID" value="EFE65850.2"/>
    <property type="molecule type" value="Genomic_DNA"/>
</dbReference>
<organism evidence="1 2">
    <name type="scientific">Streptomyces viridosporus (strain ATCC 14672 / DSM 40746 / JCM 4963 / KCTC 9882 / NRRL B-12104 / FH 1290)</name>
    <name type="common">Streptomyces ghanaensis</name>
    <dbReference type="NCBI Taxonomy" id="566461"/>
    <lineage>
        <taxon>Bacteria</taxon>
        <taxon>Bacillati</taxon>
        <taxon>Actinomycetota</taxon>
        <taxon>Actinomycetes</taxon>
        <taxon>Kitasatosporales</taxon>
        <taxon>Streptomycetaceae</taxon>
        <taxon>Streptomyces</taxon>
    </lineage>
</organism>
<accession>D6A4L0</accession>